<reference evidence="2" key="2">
    <citation type="journal article" date="2015" name="Data Brief">
        <title>Shoot transcriptome of the giant reed, Arundo donax.</title>
        <authorList>
            <person name="Barrero R.A."/>
            <person name="Guerrero F.D."/>
            <person name="Moolhuijzen P."/>
            <person name="Goolsby J.A."/>
            <person name="Tidwell J."/>
            <person name="Bellgard S.E."/>
            <person name="Bellgard M.I."/>
        </authorList>
    </citation>
    <scope>NUCLEOTIDE SEQUENCE</scope>
    <source>
        <tissue evidence="2">Shoot tissue taken approximately 20 cm above the soil surface</tissue>
    </source>
</reference>
<feature type="compositionally biased region" description="Polar residues" evidence="1">
    <location>
        <begin position="8"/>
        <end position="33"/>
    </location>
</feature>
<name>A0A0A8YZN6_ARUDO</name>
<dbReference type="EMBL" id="GBRH01267930">
    <property type="protein sequence ID" value="JAD29965.1"/>
    <property type="molecule type" value="Transcribed_RNA"/>
</dbReference>
<organism evidence="2">
    <name type="scientific">Arundo donax</name>
    <name type="common">Giant reed</name>
    <name type="synonym">Donax arundinaceus</name>
    <dbReference type="NCBI Taxonomy" id="35708"/>
    <lineage>
        <taxon>Eukaryota</taxon>
        <taxon>Viridiplantae</taxon>
        <taxon>Streptophyta</taxon>
        <taxon>Embryophyta</taxon>
        <taxon>Tracheophyta</taxon>
        <taxon>Spermatophyta</taxon>
        <taxon>Magnoliopsida</taxon>
        <taxon>Liliopsida</taxon>
        <taxon>Poales</taxon>
        <taxon>Poaceae</taxon>
        <taxon>PACMAD clade</taxon>
        <taxon>Arundinoideae</taxon>
        <taxon>Arundineae</taxon>
        <taxon>Arundo</taxon>
    </lineage>
</organism>
<evidence type="ECO:0000313" key="2">
    <source>
        <dbReference type="EMBL" id="JAD29965.1"/>
    </source>
</evidence>
<evidence type="ECO:0000256" key="1">
    <source>
        <dbReference type="SAM" id="MobiDB-lite"/>
    </source>
</evidence>
<feature type="region of interest" description="Disordered" evidence="1">
    <location>
        <begin position="1"/>
        <end position="33"/>
    </location>
</feature>
<accession>A0A0A8YZN6</accession>
<proteinExistence type="predicted"/>
<dbReference type="AlphaFoldDB" id="A0A0A8YZN6"/>
<protein>
    <submittedName>
        <fullName evidence="2">Uncharacterized protein</fullName>
    </submittedName>
</protein>
<reference evidence="2" key="1">
    <citation type="submission" date="2014-09" db="EMBL/GenBank/DDBJ databases">
        <authorList>
            <person name="Magalhaes I.L.F."/>
            <person name="Oliveira U."/>
            <person name="Santos F.R."/>
            <person name="Vidigal T.H.D.A."/>
            <person name="Brescovit A.D."/>
            <person name="Santos A.J."/>
        </authorList>
    </citation>
    <scope>NUCLEOTIDE SEQUENCE</scope>
    <source>
        <tissue evidence="2">Shoot tissue taken approximately 20 cm above the soil surface</tissue>
    </source>
</reference>
<sequence length="65" mass="6262">MSPPPSLQSPAATGVSSAHASPGASPTNPSCWSPATAVLASRSGFRQLALAAARQGEGRKGGGGC</sequence>